<dbReference type="AlphaFoldDB" id="A0A8S3W692"/>
<proteinExistence type="predicted"/>
<dbReference type="EMBL" id="CAJQZP010000178">
    <property type="protein sequence ID" value="CAG4943234.1"/>
    <property type="molecule type" value="Genomic_DNA"/>
</dbReference>
<gene>
    <name evidence="1" type="ORF">PAPOLLO_LOCUS2609</name>
</gene>
<reference evidence="1" key="1">
    <citation type="submission" date="2021-04" db="EMBL/GenBank/DDBJ databases">
        <authorList>
            <person name="Tunstrom K."/>
        </authorList>
    </citation>
    <scope>NUCLEOTIDE SEQUENCE</scope>
</reference>
<dbReference type="Proteomes" id="UP000691718">
    <property type="component" value="Unassembled WGS sequence"/>
</dbReference>
<organism evidence="1 2">
    <name type="scientific">Parnassius apollo</name>
    <name type="common">Apollo butterfly</name>
    <name type="synonym">Papilio apollo</name>
    <dbReference type="NCBI Taxonomy" id="110799"/>
    <lineage>
        <taxon>Eukaryota</taxon>
        <taxon>Metazoa</taxon>
        <taxon>Ecdysozoa</taxon>
        <taxon>Arthropoda</taxon>
        <taxon>Hexapoda</taxon>
        <taxon>Insecta</taxon>
        <taxon>Pterygota</taxon>
        <taxon>Neoptera</taxon>
        <taxon>Endopterygota</taxon>
        <taxon>Lepidoptera</taxon>
        <taxon>Glossata</taxon>
        <taxon>Ditrysia</taxon>
        <taxon>Papilionoidea</taxon>
        <taxon>Papilionidae</taxon>
        <taxon>Parnassiinae</taxon>
        <taxon>Parnassini</taxon>
        <taxon>Parnassius</taxon>
        <taxon>Parnassius</taxon>
    </lineage>
</organism>
<protein>
    <submittedName>
        <fullName evidence="1">(apollo) hypothetical protein</fullName>
    </submittedName>
</protein>
<comment type="caution">
    <text evidence="1">The sequence shown here is derived from an EMBL/GenBank/DDBJ whole genome shotgun (WGS) entry which is preliminary data.</text>
</comment>
<accession>A0A8S3W692</accession>
<keyword evidence="2" id="KW-1185">Reference proteome</keyword>
<sequence length="102" mass="11530">MSNWRANNDPLADFIHMLYADDDDDLSENSEFEPDDDIVRGPRHLFEVLLVMSEVHRTASGSVCLVSFWLDVGRRRMSSGMPGRLLPKCRRLSPLSSLLPGV</sequence>
<evidence type="ECO:0000313" key="1">
    <source>
        <dbReference type="EMBL" id="CAG4943234.1"/>
    </source>
</evidence>
<evidence type="ECO:0000313" key="2">
    <source>
        <dbReference type="Proteomes" id="UP000691718"/>
    </source>
</evidence>
<name>A0A8S3W692_PARAO</name>